<evidence type="ECO:0000313" key="3">
    <source>
        <dbReference type="Proteomes" id="UP001164929"/>
    </source>
</evidence>
<gene>
    <name evidence="2" type="ORF">NC653_033549</name>
</gene>
<proteinExistence type="predicted"/>
<organism evidence="2 3">
    <name type="scientific">Populus alba x Populus x berolinensis</name>
    <dbReference type="NCBI Taxonomy" id="444605"/>
    <lineage>
        <taxon>Eukaryota</taxon>
        <taxon>Viridiplantae</taxon>
        <taxon>Streptophyta</taxon>
        <taxon>Embryophyta</taxon>
        <taxon>Tracheophyta</taxon>
        <taxon>Spermatophyta</taxon>
        <taxon>Magnoliopsida</taxon>
        <taxon>eudicotyledons</taxon>
        <taxon>Gunneridae</taxon>
        <taxon>Pentapetalae</taxon>
        <taxon>rosids</taxon>
        <taxon>fabids</taxon>
        <taxon>Malpighiales</taxon>
        <taxon>Salicaceae</taxon>
        <taxon>Saliceae</taxon>
        <taxon>Populus</taxon>
    </lineage>
</organism>
<name>A0AAD6LTY0_9ROSI</name>
<accession>A0AAD6LTY0</accession>
<sequence length="182" mass="20588">MEYCRKMDHPSNGVSIMVCLRPSFADEESYLKRSFHCEDSDGYNSDWKDGEILSFSSKSDGSSSGSTLHRWEISRIELFSLYGSQSVVSLQDFQDAEPDVLAHSTSAILEHFSGKGSRCNVALKALCKKKGLHVEVNKCFGLLSLNIFGFFFQITCKLYTAYLFAMICRTHFLFAWICDIVL</sequence>
<comment type="caution">
    <text evidence="2">The sequence shown here is derived from an EMBL/GenBank/DDBJ whole genome shotgun (WGS) entry which is preliminary data.</text>
</comment>
<dbReference type="AlphaFoldDB" id="A0AAD6LTY0"/>
<evidence type="ECO:0000256" key="1">
    <source>
        <dbReference type="SAM" id="Phobius"/>
    </source>
</evidence>
<dbReference type="Proteomes" id="UP001164929">
    <property type="component" value="Chromosome 14"/>
</dbReference>
<reference evidence="2" key="1">
    <citation type="journal article" date="2023" name="Mol. Ecol. Resour.">
        <title>Chromosome-level genome assembly of a triploid poplar Populus alba 'Berolinensis'.</title>
        <authorList>
            <person name="Chen S."/>
            <person name="Yu Y."/>
            <person name="Wang X."/>
            <person name="Wang S."/>
            <person name="Zhang T."/>
            <person name="Zhou Y."/>
            <person name="He R."/>
            <person name="Meng N."/>
            <person name="Wang Y."/>
            <person name="Liu W."/>
            <person name="Liu Z."/>
            <person name="Liu J."/>
            <person name="Guo Q."/>
            <person name="Huang H."/>
            <person name="Sederoff R.R."/>
            <person name="Wang G."/>
            <person name="Qu G."/>
            <person name="Chen S."/>
        </authorList>
    </citation>
    <scope>NUCLEOTIDE SEQUENCE</scope>
    <source>
        <strain evidence="2">SC-2020</strain>
    </source>
</reference>
<dbReference type="PANTHER" id="PTHR13343:SF18">
    <property type="entry name" value="PENTATRICOPEPTIDE REPEAT (PPR) SUPERFAMILY PROTEIN"/>
    <property type="match status" value="1"/>
</dbReference>
<protein>
    <submittedName>
        <fullName evidence="2">Uncharacterized protein</fullName>
    </submittedName>
</protein>
<evidence type="ECO:0000313" key="2">
    <source>
        <dbReference type="EMBL" id="KAJ6973249.1"/>
    </source>
</evidence>
<keyword evidence="1" id="KW-0812">Transmembrane</keyword>
<dbReference type="PANTHER" id="PTHR13343">
    <property type="entry name" value="CREG1 PROTEIN"/>
    <property type="match status" value="1"/>
</dbReference>
<feature type="transmembrane region" description="Helical" evidence="1">
    <location>
        <begin position="139"/>
        <end position="155"/>
    </location>
</feature>
<keyword evidence="1" id="KW-0472">Membrane</keyword>
<dbReference type="EMBL" id="JAQIZT010000014">
    <property type="protein sequence ID" value="KAJ6973249.1"/>
    <property type="molecule type" value="Genomic_DNA"/>
</dbReference>
<keyword evidence="3" id="KW-1185">Reference proteome</keyword>
<keyword evidence="1" id="KW-1133">Transmembrane helix</keyword>